<reference evidence="2 3" key="1">
    <citation type="submission" date="2024-04" db="EMBL/GenBank/DDBJ databases">
        <title>Phyllosticta paracitricarpa is synonymous to the EU quarantine fungus P. citricarpa based on phylogenomic analyses.</title>
        <authorList>
            <consortium name="Lawrence Berkeley National Laboratory"/>
            <person name="Van Ingen-Buijs V.A."/>
            <person name="Van Westerhoven A.C."/>
            <person name="Haridas S."/>
            <person name="Skiadas P."/>
            <person name="Martin F."/>
            <person name="Groenewald J.Z."/>
            <person name="Crous P.W."/>
            <person name="Seidl M.F."/>
        </authorList>
    </citation>
    <scope>NUCLEOTIDE SEQUENCE [LARGE SCALE GENOMIC DNA]</scope>
    <source>
        <strain evidence="2 3">CBS 123371</strain>
    </source>
</reference>
<feature type="region of interest" description="Disordered" evidence="1">
    <location>
        <begin position="109"/>
        <end position="144"/>
    </location>
</feature>
<feature type="region of interest" description="Disordered" evidence="1">
    <location>
        <begin position="42"/>
        <end position="70"/>
    </location>
</feature>
<dbReference type="EMBL" id="JBBPHU010000005">
    <property type="protein sequence ID" value="KAK7517874.1"/>
    <property type="molecule type" value="Genomic_DNA"/>
</dbReference>
<dbReference type="Proteomes" id="UP001363622">
    <property type="component" value="Unassembled WGS sequence"/>
</dbReference>
<feature type="compositionally biased region" description="Basic and acidic residues" evidence="1">
    <location>
        <begin position="129"/>
        <end position="138"/>
    </location>
</feature>
<accession>A0ABR1KSR8</accession>
<evidence type="ECO:0000313" key="3">
    <source>
        <dbReference type="Proteomes" id="UP001363622"/>
    </source>
</evidence>
<evidence type="ECO:0000313" key="2">
    <source>
        <dbReference type="EMBL" id="KAK7517874.1"/>
    </source>
</evidence>
<evidence type="ECO:0000256" key="1">
    <source>
        <dbReference type="SAM" id="MobiDB-lite"/>
    </source>
</evidence>
<comment type="caution">
    <text evidence="2">The sequence shown here is derived from an EMBL/GenBank/DDBJ whole genome shotgun (WGS) entry which is preliminary data.</text>
</comment>
<proteinExistence type="predicted"/>
<protein>
    <submittedName>
        <fullName evidence="2">Uncharacterized protein</fullName>
    </submittedName>
</protein>
<sequence length="267" mass="30355">MRLDIKATHLEVPSKHSIQYLILVLSFSRFQTSFSLEHASSWHDMDDKSPSNHQHDSETTSTHPDDEGEICIDTDDDADFVWLKGSRYSYTERRHPSWGDQDLEKKYDLHPKHLRARNSREEEGEEDDSRNMIDERAGEPGYKPQRVEEETARVAAAECAGSSRAQDNVAKHSQQLQEWTALRLRRERAAIDAAVEALEGSQNAVLGPTSPRSAAARDSLRSLVESNSENVLVRYEVNKWFPQVLCQYPLCPLPNRDISNAGGSLRR</sequence>
<keyword evidence="3" id="KW-1185">Reference proteome</keyword>
<name>A0ABR1KSR8_9PEZI</name>
<gene>
    <name evidence="2" type="ORF">IWZ03DRAFT_183380</name>
</gene>
<feature type="compositionally biased region" description="Basic and acidic residues" evidence="1">
    <location>
        <begin position="42"/>
        <end position="58"/>
    </location>
</feature>
<organism evidence="2 3">
    <name type="scientific">Phyllosticta citriasiana</name>
    <dbReference type="NCBI Taxonomy" id="595635"/>
    <lineage>
        <taxon>Eukaryota</taxon>
        <taxon>Fungi</taxon>
        <taxon>Dikarya</taxon>
        <taxon>Ascomycota</taxon>
        <taxon>Pezizomycotina</taxon>
        <taxon>Dothideomycetes</taxon>
        <taxon>Dothideomycetes incertae sedis</taxon>
        <taxon>Botryosphaeriales</taxon>
        <taxon>Phyllostictaceae</taxon>
        <taxon>Phyllosticta</taxon>
    </lineage>
</organism>